<comment type="caution">
    <text evidence="5">The sequence shown here is derived from an EMBL/GenBank/DDBJ whole genome shotgun (WGS) entry which is preliminary data.</text>
</comment>
<dbReference type="AlphaFoldDB" id="A0AAV2RYZ2"/>
<keyword evidence="2" id="KW-0804">Transcription</keyword>
<dbReference type="Proteomes" id="UP001497623">
    <property type="component" value="Unassembled WGS sequence"/>
</dbReference>
<gene>
    <name evidence="5" type="ORF">MNOR_LOCUS29831</name>
</gene>
<keyword evidence="3" id="KW-0539">Nucleus</keyword>
<evidence type="ECO:0000256" key="2">
    <source>
        <dbReference type="ARBA" id="ARBA00023163"/>
    </source>
</evidence>
<accession>A0AAV2RYZ2</accession>
<evidence type="ECO:0000313" key="6">
    <source>
        <dbReference type="Proteomes" id="UP001497623"/>
    </source>
</evidence>
<sequence length="214" mass="24344">MPISFKCNISLRYNDLVSNDKPVNICHAHQSEANIAAAPNTMFIVKGHNVNDVEYVDVNGHNCCIINSQGEYIIQFFCWNSCDKHRNHNKDMSIYVSFFDNDSGLISKTKKIKLRVAENVKRDAGIMESAKAKKRSIDYMMQDFVEPQILPKKFQVSQDEMEDPIPISPQPEAPTLICIEVNSKDQIELYSLQAKIFGNQMAILQDVLLKDLSD</sequence>
<evidence type="ECO:0000256" key="1">
    <source>
        <dbReference type="ARBA" id="ARBA00023015"/>
    </source>
</evidence>
<dbReference type="GO" id="GO:0000976">
    <property type="term" value="F:transcription cis-regulatory region binding"/>
    <property type="evidence" value="ECO:0007669"/>
    <property type="project" value="InterPro"/>
</dbReference>
<proteinExistence type="predicted"/>
<keyword evidence="1" id="KW-0805">Transcription regulation</keyword>
<organism evidence="5 6">
    <name type="scientific">Meganyctiphanes norvegica</name>
    <name type="common">Northern krill</name>
    <name type="synonym">Thysanopoda norvegica</name>
    <dbReference type="NCBI Taxonomy" id="48144"/>
    <lineage>
        <taxon>Eukaryota</taxon>
        <taxon>Metazoa</taxon>
        <taxon>Ecdysozoa</taxon>
        <taxon>Arthropoda</taxon>
        <taxon>Crustacea</taxon>
        <taxon>Multicrustacea</taxon>
        <taxon>Malacostraca</taxon>
        <taxon>Eumalacostraca</taxon>
        <taxon>Eucarida</taxon>
        <taxon>Euphausiacea</taxon>
        <taxon>Euphausiidae</taxon>
        <taxon>Meganyctiphanes</taxon>
    </lineage>
</organism>
<evidence type="ECO:0000313" key="5">
    <source>
        <dbReference type="EMBL" id="CAL4146157.1"/>
    </source>
</evidence>
<dbReference type="GO" id="GO:0005634">
    <property type="term" value="C:nucleus"/>
    <property type="evidence" value="ECO:0007669"/>
    <property type="project" value="InterPro"/>
</dbReference>
<evidence type="ECO:0000256" key="3">
    <source>
        <dbReference type="ARBA" id="ARBA00023242"/>
    </source>
</evidence>
<dbReference type="Gene3D" id="2.60.40.720">
    <property type="match status" value="1"/>
</dbReference>
<keyword evidence="6" id="KW-1185">Reference proteome</keyword>
<evidence type="ECO:0000259" key="4">
    <source>
        <dbReference type="Pfam" id="PF00870"/>
    </source>
</evidence>
<dbReference type="EMBL" id="CAXKWB010035243">
    <property type="protein sequence ID" value="CAL4146157.1"/>
    <property type="molecule type" value="Genomic_DNA"/>
</dbReference>
<name>A0AAV2RYZ2_MEGNR</name>
<feature type="domain" description="p53 DNA-binding" evidence="4">
    <location>
        <begin position="7"/>
        <end position="129"/>
    </location>
</feature>
<protein>
    <recommendedName>
        <fullName evidence="4">p53 DNA-binding domain-containing protein</fullName>
    </recommendedName>
</protein>
<dbReference type="GO" id="GO:0003700">
    <property type="term" value="F:DNA-binding transcription factor activity"/>
    <property type="evidence" value="ECO:0007669"/>
    <property type="project" value="InterPro"/>
</dbReference>
<dbReference type="InterPro" id="IPR011615">
    <property type="entry name" value="p53_DNA-bd"/>
</dbReference>
<reference evidence="5 6" key="1">
    <citation type="submission" date="2024-05" db="EMBL/GenBank/DDBJ databases">
        <authorList>
            <person name="Wallberg A."/>
        </authorList>
    </citation>
    <scope>NUCLEOTIDE SEQUENCE [LARGE SCALE GENOMIC DNA]</scope>
</reference>
<dbReference type="Pfam" id="PF00870">
    <property type="entry name" value="P53"/>
    <property type="match status" value="1"/>
</dbReference>
<dbReference type="InterPro" id="IPR012346">
    <property type="entry name" value="p53/RUNT-type_TF_DNA-bd_sf"/>
</dbReference>